<keyword evidence="4" id="KW-0067">ATP-binding</keyword>
<dbReference type="Pfam" id="PF00664">
    <property type="entry name" value="ABC_membrane"/>
    <property type="match status" value="1"/>
</dbReference>
<dbReference type="InterPro" id="IPR039421">
    <property type="entry name" value="Type_1_exporter"/>
</dbReference>
<dbReference type="Pfam" id="PF00005">
    <property type="entry name" value="ABC_tran"/>
    <property type="match status" value="1"/>
</dbReference>
<keyword evidence="5 7" id="KW-1133">Transmembrane helix</keyword>
<dbReference type="PANTHER" id="PTHR24221">
    <property type="entry name" value="ATP-BINDING CASSETTE SUB-FAMILY B"/>
    <property type="match status" value="1"/>
</dbReference>
<dbReference type="AlphaFoldDB" id="G0J0U5"/>
<feature type="domain" description="ABC transporter" evidence="8">
    <location>
        <begin position="364"/>
        <end position="599"/>
    </location>
</feature>
<evidence type="ECO:0000259" key="9">
    <source>
        <dbReference type="PROSITE" id="PS50929"/>
    </source>
</evidence>
<feature type="transmembrane region" description="Helical" evidence="7">
    <location>
        <begin position="283"/>
        <end position="312"/>
    </location>
</feature>
<dbReference type="SMART" id="SM00382">
    <property type="entry name" value="AAA"/>
    <property type="match status" value="1"/>
</dbReference>
<dbReference type="InterPro" id="IPR011527">
    <property type="entry name" value="ABC1_TM_dom"/>
</dbReference>
<dbReference type="GO" id="GO:0140359">
    <property type="term" value="F:ABC-type transporter activity"/>
    <property type="evidence" value="ECO:0007669"/>
    <property type="project" value="InterPro"/>
</dbReference>
<keyword evidence="11" id="KW-1185">Reference proteome</keyword>
<evidence type="ECO:0000313" key="11">
    <source>
        <dbReference type="Proteomes" id="UP000001635"/>
    </source>
</evidence>
<accession>G0J0U5</accession>
<dbReference type="EMBL" id="CP002955">
    <property type="protein sequence ID" value="AEL24507.1"/>
    <property type="molecule type" value="Genomic_DNA"/>
</dbReference>
<evidence type="ECO:0000256" key="4">
    <source>
        <dbReference type="ARBA" id="ARBA00022840"/>
    </source>
</evidence>
<dbReference type="PROSITE" id="PS50929">
    <property type="entry name" value="ABC_TM1F"/>
    <property type="match status" value="1"/>
</dbReference>
<reference evidence="11" key="1">
    <citation type="submission" date="2011-07" db="EMBL/GenBank/DDBJ databases">
        <title>The complete genome of Cyclobacterium marinum DSM 745.</title>
        <authorList>
            <person name="Lucas S."/>
            <person name="Han J."/>
            <person name="Lapidus A."/>
            <person name="Bruce D."/>
            <person name="Goodwin L."/>
            <person name="Pitluck S."/>
            <person name="Peters L."/>
            <person name="Kyrpides N."/>
            <person name="Mavromatis K."/>
            <person name="Ivanova N."/>
            <person name="Ovchinnikova G."/>
            <person name="Chertkov O."/>
            <person name="Detter J.C."/>
            <person name="Tapia R."/>
            <person name="Han C."/>
            <person name="Land M."/>
            <person name="Hauser L."/>
            <person name="Markowitz V."/>
            <person name="Cheng J.-F."/>
            <person name="Hugenholtz P."/>
            <person name="Woyke T."/>
            <person name="Wu D."/>
            <person name="Tindall B."/>
            <person name="Schuetze A."/>
            <person name="Brambilla E."/>
            <person name="Klenk H.-P."/>
            <person name="Eisen J.A."/>
        </authorList>
    </citation>
    <scope>NUCLEOTIDE SEQUENCE [LARGE SCALE GENOMIC DNA]</scope>
    <source>
        <strain evidence="11">ATCC 25205 / DSM 745 / LMG 13164 / NCIMB 1802</strain>
    </source>
</reference>
<dbReference type="OrthoDB" id="1111069at2"/>
<protein>
    <submittedName>
        <fullName evidence="10">ABC transporter related protein</fullName>
    </submittedName>
</protein>
<dbReference type="Gene3D" id="3.40.50.300">
    <property type="entry name" value="P-loop containing nucleotide triphosphate hydrolases"/>
    <property type="match status" value="1"/>
</dbReference>
<dbReference type="GO" id="GO:0034040">
    <property type="term" value="F:ATPase-coupled lipid transmembrane transporter activity"/>
    <property type="evidence" value="ECO:0007669"/>
    <property type="project" value="TreeGrafter"/>
</dbReference>
<evidence type="ECO:0000256" key="3">
    <source>
        <dbReference type="ARBA" id="ARBA00022741"/>
    </source>
</evidence>
<dbReference type="InterPro" id="IPR036640">
    <property type="entry name" value="ABC1_TM_sf"/>
</dbReference>
<evidence type="ECO:0000256" key="5">
    <source>
        <dbReference type="ARBA" id="ARBA00022989"/>
    </source>
</evidence>
<evidence type="ECO:0000313" key="10">
    <source>
        <dbReference type="EMBL" id="AEL24507.1"/>
    </source>
</evidence>
<evidence type="ECO:0000259" key="8">
    <source>
        <dbReference type="PROSITE" id="PS50893"/>
    </source>
</evidence>
<gene>
    <name evidence="10" type="ordered locus">Cycma_0733</name>
</gene>
<dbReference type="SUPFAM" id="SSF52540">
    <property type="entry name" value="P-loop containing nucleoside triphosphate hydrolases"/>
    <property type="match status" value="1"/>
</dbReference>
<dbReference type="GO" id="GO:0005886">
    <property type="term" value="C:plasma membrane"/>
    <property type="evidence" value="ECO:0007669"/>
    <property type="project" value="UniProtKB-SubCell"/>
</dbReference>
<dbReference type="STRING" id="880070.Cycma_0733"/>
<proteinExistence type="predicted"/>
<dbReference type="SUPFAM" id="SSF90123">
    <property type="entry name" value="ABC transporter transmembrane region"/>
    <property type="match status" value="1"/>
</dbReference>
<dbReference type="GO" id="GO:0016887">
    <property type="term" value="F:ATP hydrolysis activity"/>
    <property type="evidence" value="ECO:0007669"/>
    <property type="project" value="InterPro"/>
</dbReference>
<dbReference type="InterPro" id="IPR027417">
    <property type="entry name" value="P-loop_NTPase"/>
</dbReference>
<dbReference type="PROSITE" id="PS00211">
    <property type="entry name" value="ABC_TRANSPORTER_1"/>
    <property type="match status" value="1"/>
</dbReference>
<dbReference type="Gene3D" id="1.20.1560.10">
    <property type="entry name" value="ABC transporter type 1, transmembrane domain"/>
    <property type="match status" value="1"/>
</dbReference>
<evidence type="ECO:0000256" key="1">
    <source>
        <dbReference type="ARBA" id="ARBA00004651"/>
    </source>
</evidence>
<dbReference type="Proteomes" id="UP000001635">
    <property type="component" value="Chromosome"/>
</dbReference>
<keyword evidence="6 7" id="KW-0472">Membrane</keyword>
<organism evidence="10 11">
    <name type="scientific">Cyclobacterium marinum (strain ATCC 25205 / DSM 745 / LMG 13164 / NCIMB 1802)</name>
    <name type="common">Flectobacillus marinus</name>
    <dbReference type="NCBI Taxonomy" id="880070"/>
    <lineage>
        <taxon>Bacteria</taxon>
        <taxon>Pseudomonadati</taxon>
        <taxon>Bacteroidota</taxon>
        <taxon>Cytophagia</taxon>
        <taxon>Cytophagales</taxon>
        <taxon>Cyclobacteriaceae</taxon>
        <taxon>Cyclobacterium</taxon>
    </lineage>
</organism>
<comment type="subcellular location">
    <subcellularLocation>
        <location evidence="1">Cell membrane</location>
        <topology evidence="1">Multi-pass membrane protein</topology>
    </subcellularLocation>
</comment>
<sequence length="604" mass="68287">MIAKKVKSYLNKSFSDFRFFHLYLGNKIFLALILSFTVGLMDGLGLAMFIPLLQMVDGSTDFQPNEQNIGNLKYLLETLNAVGLPLTLTTVLLMILFFFGMKGLFRFAESYFGVILMTTFIKKIRFAGVESISSVNYKYFVKVDSGKIQNTLSGEVDRVTWAYRNYMAGVQSLMAIVVYITLAFLSNPQFALLVGIGGGISNFFYTKLYRKTKQTSRKITADGHIFHGLVMQQINNFKYLRATGQASKFGEKLKKTIVTLAQGNRKIGFFNSLLIATKEPMSIFVVVGIIFIQIFYFSTNIGPIILSLLFFYRALNAIIVYQNYWNTFLNVSGSLENFQGFLHDMNSNRVDYNSGEVIETIERIELIDAKFSYGQQPLLKNINLEITKNKTIALVGPSGSGKTTLINIITGLLPIEKGSFRINGIEQSELNMNEYQSKIGYITQEPVIFNDTLFNNVTTWAEKTPENLIKFKNALKKASLLTFLEGLAEKEDAPLGNAGILISGGQKQRIAIARELYKEVDLLVLDEATSALDSETEKEIQEYFDQLRGEYTIIVIAHRLSTIKNSDIIYLLKDGQILNHGNFEYLMHQSVDFKKMVEFQNFDS</sequence>
<feature type="domain" description="ABC transmembrane type-1" evidence="9">
    <location>
        <begin position="29"/>
        <end position="330"/>
    </location>
</feature>
<feature type="transmembrane region" description="Helical" evidence="7">
    <location>
        <begin position="74"/>
        <end position="99"/>
    </location>
</feature>
<dbReference type="InterPro" id="IPR003439">
    <property type="entry name" value="ABC_transporter-like_ATP-bd"/>
</dbReference>
<feature type="transmembrane region" description="Helical" evidence="7">
    <location>
        <begin position="28"/>
        <end position="54"/>
    </location>
</feature>
<name>G0J0U5_CYCMS</name>
<dbReference type="HOGENOM" id="CLU_000604_84_3_10"/>
<dbReference type="PANTHER" id="PTHR24221:SF654">
    <property type="entry name" value="ATP-BINDING CASSETTE SUB-FAMILY B MEMBER 6"/>
    <property type="match status" value="1"/>
</dbReference>
<feature type="transmembrane region" description="Helical" evidence="7">
    <location>
        <begin position="166"/>
        <end position="184"/>
    </location>
</feature>
<keyword evidence="2 7" id="KW-0812">Transmembrane</keyword>
<dbReference type="eggNOG" id="COG1132">
    <property type="taxonomic scope" value="Bacteria"/>
</dbReference>
<dbReference type="PROSITE" id="PS50893">
    <property type="entry name" value="ABC_TRANSPORTER_2"/>
    <property type="match status" value="1"/>
</dbReference>
<evidence type="ECO:0000256" key="6">
    <source>
        <dbReference type="ARBA" id="ARBA00023136"/>
    </source>
</evidence>
<feature type="transmembrane region" description="Helical" evidence="7">
    <location>
        <begin position="190"/>
        <end position="208"/>
    </location>
</feature>
<dbReference type="KEGG" id="cmr:Cycma_0733"/>
<dbReference type="GO" id="GO:0005524">
    <property type="term" value="F:ATP binding"/>
    <property type="evidence" value="ECO:0007669"/>
    <property type="project" value="UniProtKB-KW"/>
</dbReference>
<dbReference type="InterPro" id="IPR017871">
    <property type="entry name" value="ABC_transporter-like_CS"/>
</dbReference>
<evidence type="ECO:0000256" key="7">
    <source>
        <dbReference type="SAM" id="Phobius"/>
    </source>
</evidence>
<evidence type="ECO:0000256" key="2">
    <source>
        <dbReference type="ARBA" id="ARBA00022692"/>
    </source>
</evidence>
<dbReference type="InterPro" id="IPR003593">
    <property type="entry name" value="AAA+_ATPase"/>
</dbReference>
<keyword evidence="3" id="KW-0547">Nucleotide-binding</keyword>